<dbReference type="SMART" id="SM00448">
    <property type="entry name" value="REC"/>
    <property type="match status" value="1"/>
</dbReference>
<dbReference type="GO" id="GO:0043565">
    <property type="term" value="F:sequence-specific DNA binding"/>
    <property type="evidence" value="ECO:0007669"/>
    <property type="project" value="InterPro"/>
</dbReference>
<dbReference type="SUPFAM" id="SSF46689">
    <property type="entry name" value="Homeodomain-like"/>
    <property type="match status" value="1"/>
</dbReference>
<keyword evidence="4" id="KW-0238">DNA-binding</keyword>
<evidence type="ECO:0000256" key="4">
    <source>
        <dbReference type="ARBA" id="ARBA00023125"/>
    </source>
</evidence>
<dbReference type="SMART" id="SM00382">
    <property type="entry name" value="AAA"/>
    <property type="match status" value="1"/>
</dbReference>
<evidence type="ECO:0000313" key="10">
    <source>
        <dbReference type="Proteomes" id="UP000195950"/>
    </source>
</evidence>
<sequence length="429" mass="49003">MKTILIIEDDVIYARSIGNWLRKQEMGSERVTTLSAARKSLSDREYDLVLADLRLPDGNSTDLLRWMHDRHIATPFLIMTNYGQVENAVEAMRLGAVNYLCKPIQPDKLLEAIRKEFSRPRHDGTEFYRGESDKAREMYRRISLVAPSDISVLIRGASGTGKEHIALELHEQSRRRNRPYITLDCGSLPEDLAASELFGHRKGAFTGAESDKVGLLQEADGGTLFLDEIGNLSYKSQMLLLRTLQEKCYRPVGSTRERGFDIRLIAATNENLEEAIAGGRFREDLFHRLNEFTIRVPLLSECPEDILPLARFLLGHLMKEHHKRVQGFDRLAEVALRRYPWPGNIRELRNALRSALLLTDGDWITATSLNLDLTLKQEEVPGLTEEEKERLLLLQTLEQTGNNRSKTAKLLNMSRTTLYEKLRKYGIIC</sequence>
<evidence type="ECO:0000259" key="7">
    <source>
        <dbReference type="PROSITE" id="PS50045"/>
    </source>
</evidence>
<dbReference type="Pfam" id="PF00072">
    <property type="entry name" value="Response_reg"/>
    <property type="match status" value="1"/>
</dbReference>
<keyword evidence="3" id="KW-0805">Transcription regulation</keyword>
<dbReference type="SUPFAM" id="SSF52172">
    <property type="entry name" value="CheY-like"/>
    <property type="match status" value="1"/>
</dbReference>
<dbReference type="EMBL" id="NFJX01000006">
    <property type="protein sequence ID" value="OUP19669.1"/>
    <property type="molecule type" value="Genomic_DNA"/>
</dbReference>
<dbReference type="RefSeq" id="WP_087344087.1">
    <property type="nucleotide sequence ID" value="NZ_JAQMQD010000005.1"/>
</dbReference>
<evidence type="ECO:0000256" key="1">
    <source>
        <dbReference type="ARBA" id="ARBA00022741"/>
    </source>
</evidence>
<dbReference type="GO" id="GO:0005524">
    <property type="term" value="F:ATP binding"/>
    <property type="evidence" value="ECO:0007669"/>
    <property type="project" value="UniProtKB-KW"/>
</dbReference>
<dbReference type="CDD" id="cd00009">
    <property type="entry name" value="AAA"/>
    <property type="match status" value="1"/>
</dbReference>
<dbReference type="InterPro" id="IPR027417">
    <property type="entry name" value="P-loop_NTPase"/>
</dbReference>
<feature type="domain" description="Response regulatory" evidence="8">
    <location>
        <begin position="3"/>
        <end position="117"/>
    </location>
</feature>
<dbReference type="Gene3D" id="1.10.10.60">
    <property type="entry name" value="Homeodomain-like"/>
    <property type="match status" value="1"/>
</dbReference>
<keyword evidence="6" id="KW-0597">Phosphoprotein</keyword>
<dbReference type="FunFam" id="3.40.50.300:FF:000006">
    <property type="entry name" value="DNA-binding transcriptional regulator NtrC"/>
    <property type="match status" value="1"/>
</dbReference>
<dbReference type="InterPro" id="IPR001789">
    <property type="entry name" value="Sig_transdc_resp-reg_receiver"/>
</dbReference>
<comment type="caution">
    <text evidence="9">The sequence shown here is derived from an EMBL/GenBank/DDBJ whole genome shotgun (WGS) entry which is preliminary data.</text>
</comment>
<dbReference type="SUPFAM" id="SSF52540">
    <property type="entry name" value="P-loop containing nucleoside triphosphate hydrolases"/>
    <property type="match status" value="1"/>
</dbReference>
<dbReference type="GO" id="GO:0000160">
    <property type="term" value="P:phosphorelay signal transduction system"/>
    <property type="evidence" value="ECO:0007669"/>
    <property type="project" value="InterPro"/>
</dbReference>
<reference evidence="10" key="1">
    <citation type="submission" date="2017-04" db="EMBL/GenBank/DDBJ databases">
        <title>Function of individual gut microbiota members based on whole genome sequencing of pure cultures obtained from chicken caecum.</title>
        <authorList>
            <person name="Medvecky M."/>
            <person name="Cejkova D."/>
            <person name="Polansky O."/>
            <person name="Karasova D."/>
            <person name="Kubasova T."/>
            <person name="Cizek A."/>
            <person name="Rychlik I."/>
        </authorList>
    </citation>
    <scope>NUCLEOTIDE SEQUENCE [LARGE SCALE GENOMIC DNA]</scope>
    <source>
        <strain evidence="10">An199</strain>
    </source>
</reference>
<organism evidence="9 10">
    <name type="scientific">Parabacteroides distasonis</name>
    <dbReference type="NCBI Taxonomy" id="823"/>
    <lineage>
        <taxon>Bacteria</taxon>
        <taxon>Pseudomonadati</taxon>
        <taxon>Bacteroidota</taxon>
        <taxon>Bacteroidia</taxon>
        <taxon>Bacteroidales</taxon>
        <taxon>Tannerellaceae</taxon>
        <taxon>Parabacteroides</taxon>
    </lineage>
</organism>
<evidence type="ECO:0000256" key="3">
    <source>
        <dbReference type="ARBA" id="ARBA00023015"/>
    </source>
</evidence>
<protein>
    <submittedName>
        <fullName evidence="9">Sigma-54-dependent Fis family transcriptional regulator</fullName>
    </submittedName>
</protein>
<name>A0A1Y4IM72_PARDI</name>
<dbReference type="InterPro" id="IPR003593">
    <property type="entry name" value="AAA+_ATPase"/>
</dbReference>
<keyword evidence="5" id="KW-0804">Transcription</keyword>
<keyword evidence="1" id="KW-0547">Nucleotide-binding</keyword>
<evidence type="ECO:0000256" key="6">
    <source>
        <dbReference type="PROSITE-ProRule" id="PRU00169"/>
    </source>
</evidence>
<dbReference type="Pfam" id="PF25601">
    <property type="entry name" value="AAA_lid_14"/>
    <property type="match status" value="1"/>
</dbReference>
<dbReference type="GO" id="GO:0006355">
    <property type="term" value="P:regulation of DNA-templated transcription"/>
    <property type="evidence" value="ECO:0007669"/>
    <property type="project" value="InterPro"/>
</dbReference>
<dbReference type="InterPro" id="IPR009057">
    <property type="entry name" value="Homeodomain-like_sf"/>
</dbReference>
<dbReference type="Proteomes" id="UP000195950">
    <property type="component" value="Unassembled WGS sequence"/>
</dbReference>
<keyword evidence="2" id="KW-0067">ATP-binding</keyword>
<dbReference type="PROSITE" id="PS00688">
    <property type="entry name" value="SIGMA54_INTERACT_3"/>
    <property type="match status" value="1"/>
</dbReference>
<dbReference type="PROSITE" id="PS50045">
    <property type="entry name" value="SIGMA54_INTERACT_4"/>
    <property type="match status" value="1"/>
</dbReference>
<dbReference type="Pfam" id="PF00158">
    <property type="entry name" value="Sigma54_activat"/>
    <property type="match status" value="1"/>
</dbReference>
<gene>
    <name evidence="9" type="ORF">B5F32_09130</name>
</gene>
<feature type="modified residue" description="4-aspartylphosphate" evidence="6">
    <location>
        <position position="52"/>
    </location>
</feature>
<dbReference type="InterPro" id="IPR025943">
    <property type="entry name" value="Sigma_54_int_dom_ATP-bd_2"/>
</dbReference>
<dbReference type="InterPro" id="IPR011006">
    <property type="entry name" value="CheY-like_superfamily"/>
</dbReference>
<dbReference type="PROSITE" id="PS50110">
    <property type="entry name" value="RESPONSE_REGULATORY"/>
    <property type="match status" value="1"/>
</dbReference>
<dbReference type="InterPro" id="IPR025944">
    <property type="entry name" value="Sigma_54_int_dom_CS"/>
</dbReference>
<evidence type="ECO:0000256" key="2">
    <source>
        <dbReference type="ARBA" id="ARBA00022840"/>
    </source>
</evidence>
<evidence type="ECO:0000256" key="5">
    <source>
        <dbReference type="ARBA" id="ARBA00023163"/>
    </source>
</evidence>
<dbReference type="InterPro" id="IPR002078">
    <property type="entry name" value="Sigma_54_int"/>
</dbReference>
<feature type="domain" description="Sigma-54 factor interaction" evidence="7">
    <location>
        <begin position="128"/>
        <end position="357"/>
    </location>
</feature>
<accession>A0A1Y4IM72</accession>
<dbReference type="PRINTS" id="PR01590">
    <property type="entry name" value="HTHFIS"/>
</dbReference>
<proteinExistence type="predicted"/>
<dbReference type="PANTHER" id="PTHR32071:SF14">
    <property type="entry name" value="TRANSCRIPTIONAL REGULATORY PROTEIN RTCR"/>
    <property type="match status" value="1"/>
</dbReference>
<dbReference type="Gene3D" id="3.40.50.2300">
    <property type="match status" value="1"/>
</dbReference>
<dbReference type="InterPro" id="IPR058031">
    <property type="entry name" value="AAA_lid_NorR"/>
</dbReference>
<evidence type="ECO:0000259" key="8">
    <source>
        <dbReference type="PROSITE" id="PS50110"/>
    </source>
</evidence>
<dbReference type="PROSITE" id="PS00676">
    <property type="entry name" value="SIGMA54_INTERACT_2"/>
    <property type="match status" value="1"/>
</dbReference>
<dbReference type="Gene3D" id="3.40.50.300">
    <property type="entry name" value="P-loop containing nucleotide triphosphate hydrolases"/>
    <property type="match status" value="1"/>
</dbReference>
<dbReference type="PANTHER" id="PTHR32071">
    <property type="entry name" value="TRANSCRIPTIONAL REGULATORY PROTEIN"/>
    <property type="match status" value="1"/>
</dbReference>
<dbReference type="InterPro" id="IPR002197">
    <property type="entry name" value="HTH_Fis"/>
</dbReference>
<dbReference type="AlphaFoldDB" id="A0A1Y4IM72"/>
<dbReference type="Pfam" id="PF02954">
    <property type="entry name" value="HTH_8"/>
    <property type="match status" value="1"/>
</dbReference>
<dbReference type="Gene3D" id="1.10.8.60">
    <property type="match status" value="1"/>
</dbReference>
<evidence type="ECO:0000313" key="9">
    <source>
        <dbReference type="EMBL" id="OUP19669.1"/>
    </source>
</evidence>